<dbReference type="AlphaFoldDB" id="A0A6N2NCU3"/>
<protein>
    <submittedName>
        <fullName evidence="1">Uncharacterized protein</fullName>
    </submittedName>
</protein>
<evidence type="ECO:0000313" key="1">
    <source>
        <dbReference type="EMBL" id="VFU63830.1"/>
    </source>
</evidence>
<sequence length="77" mass="9028">MLSSYLYNPAVTLAKYCNQQSLLQTVLETLNHCILYHQNTVFHLHPRNQTPHLRCHCHAFCTQDSKKRDDCSDQAWP</sequence>
<gene>
    <name evidence="1" type="ORF">SVIM_LOCUS486962</name>
</gene>
<dbReference type="EMBL" id="CAADRP010002229">
    <property type="protein sequence ID" value="VFU63830.1"/>
    <property type="molecule type" value="Genomic_DNA"/>
</dbReference>
<organism evidence="1">
    <name type="scientific">Salix viminalis</name>
    <name type="common">Common osier</name>
    <name type="synonym">Basket willow</name>
    <dbReference type="NCBI Taxonomy" id="40686"/>
    <lineage>
        <taxon>Eukaryota</taxon>
        <taxon>Viridiplantae</taxon>
        <taxon>Streptophyta</taxon>
        <taxon>Embryophyta</taxon>
        <taxon>Tracheophyta</taxon>
        <taxon>Spermatophyta</taxon>
        <taxon>Magnoliopsida</taxon>
        <taxon>eudicotyledons</taxon>
        <taxon>Gunneridae</taxon>
        <taxon>Pentapetalae</taxon>
        <taxon>rosids</taxon>
        <taxon>fabids</taxon>
        <taxon>Malpighiales</taxon>
        <taxon>Salicaceae</taxon>
        <taxon>Saliceae</taxon>
        <taxon>Salix</taxon>
    </lineage>
</organism>
<accession>A0A6N2NCU3</accession>
<proteinExistence type="predicted"/>
<name>A0A6N2NCU3_SALVM</name>
<reference evidence="1" key="1">
    <citation type="submission" date="2019-03" db="EMBL/GenBank/DDBJ databases">
        <authorList>
            <person name="Mank J."/>
            <person name="Almeida P."/>
        </authorList>
    </citation>
    <scope>NUCLEOTIDE SEQUENCE</scope>
    <source>
        <strain evidence="1">78183</strain>
    </source>
</reference>